<evidence type="ECO:0000256" key="2">
    <source>
        <dbReference type="ARBA" id="ARBA00023002"/>
    </source>
</evidence>
<dbReference type="Pfam" id="PF13561">
    <property type="entry name" value="adh_short_C2"/>
    <property type="match status" value="1"/>
</dbReference>
<keyword evidence="4" id="KW-1185">Reference proteome</keyword>
<dbReference type="Proteomes" id="UP001589828">
    <property type="component" value="Unassembled WGS sequence"/>
</dbReference>
<protein>
    <submittedName>
        <fullName evidence="3">Short chain dehydrogenase</fullName>
    </submittedName>
</protein>
<dbReference type="EMBL" id="JBHLTS010000064">
    <property type="protein sequence ID" value="MFC0516614.1"/>
    <property type="molecule type" value="Genomic_DNA"/>
</dbReference>
<comment type="similarity">
    <text evidence="1">Belongs to the short-chain dehydrogenases/reductases (SDR) family.</text>
</comment>
<dbReference type="RefSeq" id="WP_377024388.1">
    <property type="nucleotide sequence ID" value="NZ_JBHLTS010000064.1"/>
</dbReference>
<comment type="caution">
    <text evidence="3">The sequence shown here is derived from an EMBL/GenBank/DDBJ whole genome shotgun (WGS) entry which is preliminary data.</text>
</comment>
<accession>A0ABV6LAW8</accession>
<dbReference type="InterPro" id="IPR002347">
    <property type="entry name" value="SDR_fam"/>
</dbReference>
<evidence type="ECO:0000313" key="4">
    <source>
        <dbReference type="Proteomes" id="UP001589828"/>
    </source>
</evidence>
<dbReference type="PANTHER" id="PTHR43477">
    <property type="entry name" value="DIHYDROANTICAPSIN 7-DEHYDROGENASE"/>
    <property type="match status" value="1"/>
</dbReference>
<name>A0ABV6LAW8_9SPHI</name>
<dbReference type="PANTHER" id="PTHR43477:SF1">
    <property type="entry name" value="DIHYDROANTICAPSIN 7-DEHYDROGENASE"/>
    <property type="match status" value="1"/>
</dbReference>
<sequence>MKVILIGATGILGKIIFKELKKYNDIDVITVSRNGATDIHADISSADQIKAMYAKVGSFDSVINVAGHCWVGPFDEMTEENWYSGIKTKMMGQINLVMIGKELINDNGSFTLTSGFLSDDPIKGTINYSVVNGGIENFVFAANIELKRGIRVNAISPGVVLENYDGMMNTPIAGQYPVSHERVVHAYYKSAFGYLSGQVFRVWEPSTQYIRK</sequence>
<keyword evidence="2" id="KW-0560">Oxidoreductase</keyword>
<dbReference type="PRINTS" id="PR00081">
    <property type="entry name" value="GDHRDH"/>
</dbReference>
<proteinExistence type="inferred from homology"/>
<dbReference type="NCBIfam" id="NF005754">
    <property type="entry name" value="PRK07578.1"/>
    <property type="match status" value="1"/>
</dbReference>
<dbReference type="SUPFAM" id="SSF51735">
    <property type="entry name" value="NAD(P)-binding Rossmann-fold domains"/>
    <property type="match status" value="1"/>
</dbReference>
<dbReference type="Gene3D" id="3.40.50.720">
    <property type="entry name" value="NAD(P)-binding Rossmann-like Domain"/>
    <property type="match status" value="1"/>
</dbReference>
<dbReference type="InterPro" id="IPR036291">
    <property type="entry name" value="NAD(P)-bd_dom_sf"/>
</dbReference>
<reference evidence="3 4" key="1">
    <citation type="submission" date="2024-09" db="EMBL/GenBank/DDBJ databases">
        <authorList>
            <person name="Sun Q."/>
            <person name="Mori K."/>
        </authorList>
    </citation>
    <scope>NUCLEOTIDE SEQUENCE [LARGE SCALE GENOMIC DNA]</scope>
    <source>
        <strain evidence="3 4">NCAIM B.02415</strain>
    </source>
</reference>
<gene>
    <name evidence="3" type="ORF">ACFFGT_20575</name>
</gene>
<dbReference type="InterPro" id="IPR051122">
    <property type="entry name" value="SDR_DHRS6-like"/>
</dbReference>
<evidence type="ECO:0000256" key="1">
    <source>
        <dbReference type="ARBA" id="ARBA00006484"/>
    </source>
</evidence>
<evidence type="ECO:0000313" key="3">
    <source>
        <dbReference type="EMBL" id="MFC0516614.1"/>
    </source>
</evidence>
<organism evidence="3 4">
    <name type="scientific">Mucilaginibacter angelicae</name>
    <dbReference type="NCBI Taxonomy" id="869718"/>
    <lineage>
        <taxon>Bacteria</taxon>
        <taxon>Pseudomonadati</taxon>
        <taxon>Bacteroidota</taxon>
        <taxon>Sphingobacteriia</taxon>
        <taxon>Sphingobacteriales</taxon>
        <taxon>Sphingobacteriaceae</taxon>
        <taxon>Mucilaginibacter</taxon>
    </lineage>
</organism>
<dbReference type="CDD" id="cd11731">
    <property type="entry name" value="Lin1944_like_SDR_c"/>
    <property type="match status" value="1"/>
</dbReference>